<organism evidence="1 2">
    <name type="scientific">Antarcticibacterium flavum</name>
    <dbReference type="NCBI Taxonomy" id="2058175"/>
    <lineage>
        <taxon>Bacteria</taxon>
        <taxon>Pseudomonadati</taxon>
        <taxon>Bacteroidota</taxon>
        <taxon>Flavobacteriia</taxon>
        <taxon>Flavobacteriales</taxon>
        <taxon>Flavobacteriaceae</taxon>
        <taxon>Antarcticibacterium</taxon>
    </lineage>
</organism>
<keyword evidence="2" id="KW-1185">Reference proteome</keyword>
<evidence type="ECO:0000313" key="1">
    <source>
        <dbReference type="EMBL" id="QCY70522.1"/>
    </source>
</evidence>
<dbReference type="KEGG" id="afla:FHG64_14555"/>
<dbReference type="OrthoDB" id="9781616at2"/>
<dbReference type="RefSeq" id="WP_139067094.1">
    <property type="nucleotide sequence ID" value="NZ_CP040812.1"/>
</dbReference>
<protein>
    <submittedName>
        <fullName evidence="1">DUF1015 domain-containing protein</fullName>
    </submittedName>
</protein>
<evidence type="ECO:0000313" key="2">
    <source>
        <dbReference type="Proteomes" id="UP000309016"/>
    </source>
</evidence>
<gene>
    <name evidence="1" type="ORF">FHG64_14555</name>
</gene>
<dbReference type="PIRSF" id="PIRSF033563">
    <property type="entry name" value="UCP033563"/>
    <property type="match status" value="1"/>
</dbReference>
<dbReference type="PANTHER" id="PTHR36454">
    <property type="entry name" value="LMO2823 PROTEIN"/>
    <property type="match status" value="1"/>
</dbReference>
<dbReference type="InterPro" id="IPR008323">
    <property type="entry name" value="UCP033563"/>
</dbReference>
<dbReference type="PANTHER" id="PTHR36454:SF1">
    <property type="entry name" value="DUF1015 DOMAIN-CONTAINING PROTEIN"/>
    <property type="match status" value="1"/>
</dbReference>
<accession>A0A5B7X6Z5</accession>
<name>A0A5B7X6Z5_9FLAO</name>
<dbReference type="AlphaFoldDB" id="A0A5B7X6Z5"/>
<proteinExistence type="predicted"/>
<sequence>MTKILPFKAVRPTRDKAGLVASRPYEDYSNGELTAQLEYNPFSFLHIINPGYKFQHSIKGDKRFQLVKNRYLEFKEDNIFFKDEEPAYYIYKIITRANTYMGIIAAASVEDYENNCIRKHEDTIELRENLFKEYLKVVGFNTEPVLLTYPDSPVIGEILETATANRPEYEFSTYNKETHYLWRIDDKDTIATIQGEFEQMSCLYIADGHHRCASSYLLAKESKDNNPGHTGTEPYNSFMSFLIPESELKIYEFSRLITDLNGWSKEEFLVQLDEWFRIENRGQEVYYPSKKHHFNMYLEGEFYSLYLRKTNYEFTDSLSTLDTYILYDKILKPVLGIEDLRNDSRIAYIHGKNDLVEIKTQVDSGKYKVGFGMLPITIDEIKQVADEGLTMPPKSTYIEPKLRSGLTIYEF</sequence>
<dbReference type="Pfam" id="PF06245">
    <property type="entry name" value="DUF1015"/>
    <property type="match status" value="1"/>
</dbReference>
<dbReference type="EMBL" id="CP040812">
    <property type="protein sequence ID" value="QCY70522.1"/>
    <property type="molecule type" value="Genomic_DNA"/>
</dbReference>
<dbReference type="Proteomes" id="UP000309016">
    <property type="component" value="Chromosome"/>
</dbReference>
<reference evidence="1 2" key="1">
    <citation type="submission" date="2019-06" db="EMBL/GenBank/DDBJ databases">
        <title>Complete genome sequence of Antarcticibacterium flavum KCTC 52984T from an Antarctic marine sediment.</title>
        <authorList>
            <person name="Lee Y.M."/>
            <person name="Shin S.C."/>
        </authorList>
    </citation>
    <scope>NUCLEOTIDE SEQUENCE [LARGE SCALE GENOMIC DNA]</scope>
    <source>
        <strain evidence="1 2">KCTC 52984</strain>
    </source>
</reference>